<dbReference type="AlphaFoldDB" id="A0A0C2WPD4"/>
<dbReference type="InParanoid" id="A0A0C2WPD4"/>
<accession>A0A0C2WPD4</accession>
<gene>
    <name evidence="1" type="ORF">M378DRAFT_170981</name>
</gene>
<keyword evidence="2" id="KW-1185">Reference proteome</keyword>
<name>A0A0C2WPD4_AMAMK</name>
<evidence type="ECO:0000313" key="2">
    <source>
        <dbReference type="Proteomes" id="UP000054549"/>
    </source>
</evidence>
<protein>
    <submittedName>
        <fullName evidence="1">Uncharacterized protein</fullName>
    </submittedName>
</protein>
<reference evidence="1 2" key="1">
    <citation type="submission" date="2014-04" db="EMBL/GenBank/DDBJ databases">
        <title>Evolutionary Origins and Diversification of the Mycorrhizal Mutualists.</title>
        <authorList>
            <consortium name="DOE Joint Genome Institute"/>
            <consortium name="Mycorrhizal Genomics Consortium"/>
            <person name="Kohler A."/>
            <person name="Kuo A."/>
            <person name="Nagy L.G."/>
            <person name="Floudas D."/>
            <person name="Copeland A."/>
            <person name="Barry K.W."/>
            <person name="Cichocki N."/>
            <person name="Veneault-Fourrey C."/>
            <person name="LaButti K."/>
            <person name="Lindquist E.A."/>
            <person name="Lipzen A."/>
            <person name="Lundell T."/>
            <person name="Morin E."/>
            <person name="Murat C."/>
            <person name="Riley R."/>
            <person name="Ohm R."/>
            <person name="Sun H."/>
            <person name="Tunlid A."/>
            <person name="Henrissat B."/>
            <person name="Grigoriev I.V."/>
            <person name="Hibbett D.S."/>
            <person name="Martin F."/>
        </authorList>
    </citation>
    <scope>NUCLEOTIDE SEQUENCE [LARGE SCALE GENOMIC DNA]</scope>
    <source>
        <strain evidence="1 2">Koide BX008</strain>
    </source>
</reference>
<dbReference type="Proteomes" id="UP000054549">
    <property type="component" value="Unassembled WGS sequence"/>
</dbReference>
<organism evidence="1 2">
    <name type="scientific">Amanita muscaria (strain Koide BX008)</name>
    <dbReference type="NCBI Taxonomy" id="946122"/>
    <lineage>
        <taxon>Eukaryota</taxon>
        <taxon>Fungi</taxon>
        <taxon>Dikarya</taxon>
        <taxon>Basidiomycota</taxon>
        <taxon>Agaricomycotina</taxon>
        <taxon>Agaricomycetes</taxon>
        <taxon>Agaricomycetidae</taxon>
        <taxon>Agaricales</taxon>
        <taxon>Pluteineae</taxon>
        <taxon>Amanitaceae</taxon>
        <taxon>Amanita</taxon>
    </lineage>
</organism>
<evidence type="ECO:0000313" key="1">
    <source>
        <dbReference type="EMBL" id="KIL58098.1"/>
    </source>
</evidence>
<dbReference type="HOGENOM" id="CLU_3013680_0_0_1"/>
<proteinExistence type="predicted"/>
<dbReference type="EMBL" id="KN818347">
    <property type="protein sequence ID" value="KIL58098.1"/>
    <property type="molecule type" value="Genomic_DNA"/>
</dbReference>
<sequence>MRINPNKKATVQLLHPGSPQELFFAPYLSGPMNCPAHLTPLLPCTLSSSMVFTHGW</sequence>